<keyword evidence="1" id="KW-0479">Metal-binding</keyword>
<protein>
    <recommendedName>
        <fullName evidence="3">SWIM-type domain-containing protein</fullName>
    </recommendedName>
</protein>
<evidence type="ECO:0000256" key="1">
    <source>
        <dbReference type="PROSITE-ProRule" id="PRU00325"/>
    </source>
</evidence>
<keyword evidence="1" id="KW-0863">Zinc-finger</keyword>
<evidence type="ECO:0000313" key="5">
    <source>
        <dbReference type="Proteomes" id="UP000675781"/>
    </source>
</evidence>
<accession>A0A941EVE3</accession>
<dbReference type="InterPro" id="IPR007527">
    <property type="entry name" value="Znf_SWIM"/>
</dbReference>
<feature type="region of interest" description="Disordered" evidence="2">
    <location>
        <begin position="123"/>
        <end position="142"/>
    </location>
</feature>
<feature type="region of interest" description="Disordered" evidence="2">
    <location>
        <begin position="1"/>
        <end position="30"/>
    </location>
</feature>
<gene>
    <name evidence="4" type="ORF">KDL01_27720</name>
</gene>
<name>A0A941EVE3_9ACTN</name>
<proteinExistence type="predicted"/>
<dbReference type="EMBL" id="JAGSOG010000181">
    <property type="protein sequence ID" value="MBR7837097.1"/>
    <property type="molecule type" value="Genomic_DNA"/>
</dbReference>
<feature type="compositionally biased region" description="Low complexity" evidence="2">
    <location>
        <begin position="1"/>
        <end position="23"/>
    </location>
</feature>
<dbReference type="AlphaFoldDB" id="A0A941EVE3"/>
<evidence type="ECO:0000313" key="4">
    <source>
        <dbReference type="EMBL" id="MBR7837097.1"/>
    </source>
</evidence>
<reference evidence="4" key="1">
    <citation type="submission" date="2021-04" db="EMBL/GenBank/DDBJ databases">
        <title>Genome based classification of Actinospica acidithermotolerans sp. nov., an actinobacterium isolated from an Indonesian hot spring.</title>
        <authorList>
            <person name="Kusuma A.B."/>
            <person name="Putra K.E."/>
            <person name="Nafisah S."/>
            <person name="Loh J."/>
            <person name="Nouioui I."/>
            <person name="Goodfellow M."/>
        </authorList>
    </citation>
    <scope>NUCLEOTIDE SEQUENCE</scope>
    <source>
        <strain evidence="4">CSCA 57</strain>
    </source>
</reference>
<evidence type="ECO:0000259" key="3">
    <source>
        <dbReference type="PROSITE" id="PS50966"/>
    </source>
</evidence>
<keyword evidence="5" id="KW-1185">Reference proteome</keyword>
<dbReference type="PROSITE" id="PS50966">
    <property type="entry name" value="ZF_SWIM"/>
    <property type="match status" value="1"/>
</dbReference>
<evidence type="ECO:0000256" key="2">
    <source>
        <dbReference type="SAM" id="MobiDB-lite"/>
    </source>
</evidence>
<dbReference type="RefSeq" id="WP_212531567.1">
    <property type="nucleotide sequence ID" value="NZ_JAGSOG010000181.1"/>
</dbReference>
<dbReference type="Proteomes" id="UP000675781">
    <property type="component" value="Unassembled WGS sequence"/>
</dbReference>
<keyword evidence="1" id="KW-0862">Zinc</keyword>
<feature type="domain" description="SWIM-type" evidence="3">
    <location>
        <begin position="83"/>
        <end position="117"/>
    </location>
</feature>
<comment type="caution">
    <text evidence="4">The sequence shown here is derived from an EMBL/GenBank/DDBJ whole genome shotgun (WGS) entry which is preliminary data.</text>
</comment>
<organism evidence="4 5">
    <name type="scientific">Actinospica durhamensis</name>
    <dbReference type="NCBI Taxonomy" id="1508375"/>
    <lineage>
        <taxon>Bacteria</taxon>
        <taxon>Bacillati</taxon>
        <taxon>Actinomycetota</taxon>
        <taxon>Actinomycetes</taxon>
        <taxon>Catenulisporales</taxon>
        <taxon>Actinospicaceae</taxon>
        <taxon>Actinospica</taxon>
    </lineage>
</organism>
<sequence length="701" mass="73124">MTTASTTTKTAAMKTAATKTTETNEQAGAAPREDLLALTEDALAALGNRGLVKRAVKELAAGSGARITVSGDGAIEASYPDGVVASLAAGAALDRATCTCAAPGLCRHRIGLVLAYRQQAVGAETQQPSESEPELAAAPASPADIEDDTLRRVFGARSLDAARRQCAKGYDAVVYAAAARVELPVCTVTFHVPGDPAYATTEAVEAYRAEAVVLAVWAFRAFQARPEAATADDAGPGAGGVRVHVGGTQGAVSEVDLTALEQAGAVVDSLLFDGVANAGPLLRGNLRHVATDLDAASMPWPAAVVEDLADQADWYAERSARHAMTHSAELMAEFQARRRAAAAGRAVSPRVVLGTGEPRTTPLRRVRLIGLGARVSGGTNFRTAELFFAHPQDGTVLVLRRTWPVEEEKQAQSGTGQLRSRRVGGAPLYQLAAANLVSEAATRSASRVITLGTQTIGKTAVLPVGNAWRTLPDSLVVRDYAALVTRLARRGPRHLRPRVEAQDVFVLAVSKVAHLGYDPAEQRLEAVVEDEFGMGIVVSAEYSAHTKPALGAMARALGGETAETCMISGAVTVRAGQIVLRPLAFWLGDGAALIVPDLEPEDSDQDAQEDGGGAAPFGRHANPSLLDQAADLLVEHAHRGLGMLAASAAERVGRIAADARRLGLTATGALLADYAATLAAEDRAARIRAWTDCTLAVDACR</sequence>
<feature type="compositionally biased region" description="Low complexity" evidence="2">
    <location>
        <begin position="128"/>
        <end position="142"/>
    </location>
</feature>
<dbReference type="GO" id="GO:0008270">
    <property type="term" value="F:zinc ion binding"/>
    <property type="evidence" value="ECO:0007669"/>
    <property type="project" value="UniProtKB-KW"/>
</dbReference>